<proteinExistence type="predicted"/>
<dbReference type="Pfam" id="PF16250">
    <property type="entry name" value="DUF4907"/>
    <property type="match status" value="1"/>
</dbReference>
<gene>
    <name evidence="1" type="ORF">FNW21_03655</name>
</gene>
<sequence length="121" mass="13595">MTMITNTTTKFFWATIQKNFSFGISKEKVLLLGSLMFFIACHNKQNLNLVSLKTPTGWGYVITNNGKIIIKQTVIPVISENKSFYTEEEALKVGNLVLQKLKADLSPTVTRNELIVLAIKT</sequence>
<reference evidence="1 2" key="1">
    <citation type="submission" date="2019-07" db="EMBL/GenBank/DDBJ databases">
        <title>Novel species of Flavobacterium.</title>
        <authorList>
            <person name="Liu Q."/>
            <person name="Xin Y.-H."/>
        </authorList>
    </citation>
    <scope>NUCLEOTIDE SEQUENCE [LARGE SCALE GENOMIC DNA]</scope>
    <source>
        <strain evidence="1 2">LB1R34</strain>
    </source>
</reference>
<evidence type="ECO:0000313" key="1">
    <source>
        <dbReference type="EMBL" id="TRX42367.1"/>
    </source>
</evidence>
<dbReference type="AlphaFoldDB" id="A0A553EBC7"/>
<evidence type="ECO:0000313" key="2">
    <source>
        <dbReference type="Proteomes" id="UP000316371"/>
    </source>
</evidence>
<dbReference type="InterPro" id="IPR032593">
    <property type="entry name" value="DUF4907"/>
</dbReference>
<comment type="caution">
    <text evidence="1">The sequence shown here is derived from an EMBL/GenBank/DDBJ whole genome shotgun (WGS) entry which is preliminary data.</text>
</comment>
<name>A0A553EBC7_9FLAO</name>
<accession>A0A553EBC7</accession>
<keyword evidence="2" id="KW-1185">Reference proteome</keyword>
<dbReference type="Proteomes" id="UP000316371">
    <property type="component" value="Unassembled WGS sequence"/>
</dbReference>
<organism evidence="1 2">
    <name type="scientific">Flavobacterium restrictum</name>
    <dbReference type="NCBI Taxonomy" id="2594428"/>
    <lineage>
        <taxon>Bacteria</taxon>
        <taxon>Pseudomonadati</taxon>
        <taxon>Bacteroidota</taxon>
        <taxon>Flavobacteriia</taxon>
        <taxon>Flavobacteriales</taxon>
        <taxon>Flavobacteriaceae</taxon>
        <taxon>Flavobacterium</taxon>
    </lineage>
</organism>
<dbReference type="EMBL" id="VJZT01000002">
    <property type="protein sequence ID" value="TRX42367.1"/>
    <property type="molecule type" value="Genomic_DNA"/>
</dbReference>
<dbReference type="OrthoDB" id="674043at2"/>
<protein>
    <submittedName>
        <fullName evidence="1">DUF4907 domain-containing protein</fullName>
    </submittedName>
</protein>